<gene>
    <name evidence="6" type="ORF">HNR61_001275</name>
</gene>
<evidence type="ECO:0000259" key="5">
    <source>
        <dbReference type="PROSITE" id="PS51387"/>
    </source>
</evidence>
<name>A0A7W3QJT5_ACTNM</name>
<dbReference type="PANTHER" id="PTHR11748">
    <property type="entry name" value="D-LACTATE DEHYDROGENASE"/>
    <property type="match status" value="1"/>
</dbReference>
<dbReference type="SUPFAM" id="SSF56176">
    <property type="entry name" value="FAD-binding/transporter-associated domain-like"/>
    <property type="match status" value="1"/>
</dbReference>
<dbReference type="RefSeq" id="WP_182842068.1">
    <property type="nucleotide sequence ID" value="NZ_BAAALP010000012.1"/>
</dbReference>
<keyword evidence="3" id="KW-0274">FAD</keyword>
<reference evidence="6 7" key="1">
    <citation type="submission" date="2020-08" db="EMBL/GenBank/DDBJ databases">
        <title>Genomic Encyclopedia of Type Strains, Phase IV (KMG-IV): sequencing the most valuable type-strain genomes for metagenomic binning, comparative biology and taxonomic classification.</title>
        <authorList>
            <person name="Goeker M."/>
        </authorList>
    </citation>
    <scope>NUCLEOTIDE SEQUENCE [LARGE SCALE GENOMIC DNA]</scope>
    <source>
        <strain evidence="6 7">DSM 44197</strain>
    </source>
</reference>
<dbReference type="GO" id="GO:0016491">
    <property type="term" value="F:oxidoreductase activity"/>
    <property type="evidence" value="ECO:0007669"/>
    <property type="project" value="UniProtKB-KW"/>
</dbReference>
<dbReference type="Proteomes" id="UP000572680">
    <property type="component" value="Unassembled WGS sequence"/>
</dbReference>
<dbReference type="InterPro" id="IPR016169">
    <property type="entry name" value="FAD-bd_PCMH_sub2"/>
</dbReference>
<dbReference type="PANTHER" id="PTHR11748:SF103">
    <property type="entry name" value="GLYCOLATE OXIDASE SUBUNIT GLCE"/>
    <property type="match status" value="1"/>
</dbReference>
<dbReference type="GO" id="GO:0071949">
    <property type="term" value="F:FAD binding"/>
    <property type="evidence" value="ECO:0007669"/>
    <property type="project" value="InterPro"/>
</dbReference>
<evidence type="ECO:0000256" key="4">
    <source>
        <dbReference type="ARBA" id="ARBA00023002"/>
    </source>
</evidence>
<dbReference type="PROSITE" id="PS51387">
    <property type="entry name" value="FAD_PCMH"/>
    <property type="match status" value="1"/>
</dbReference>
<evidence type="ECO:0000313" key="6">
    <source>
        <dbReference type="EMBL" id="MBA8949677.1"/>
    </source>
</evidence>
<protein>
    <submittedName>
        <fullName evidence="6">Glycolate oxidase FAD binding subunit</fullName>
    </submittedName>
</protein>
<dbReference type="AlphaFoldDB" id="A0A7W3QJT5"/>
<dbReference type="InterPro" id="IPR004113">
    <property type="entry name" value="FAD-bd_oxidored_4_C"/>
</dbReference>
<comment type="caution">
    <text evidence="6">The sequence shown here is derived from an EMBL/GenBank/DDBJ whole genome shotgun (WGS) entry which is preliminary data.</text>
</comment>
<dbReference type="InterPro" id="IPR006094">
    <property type="entry name" value="Oxid_FAD_bind_N"/>
</dbReference>
<proteinExistence type="predicted"/>
<accession>A0A7W3QJT5</accession>
<dbReference type="EMBL" id="JACJIA010000001">
    <property type="protein sequence ID" value="MBA8949677.1"/>
    <property type="molecule type" value="Genomic_DNA"/>
</dbReference>
<feature type="domain" description="FAD-binding PCMH-type" evidence="5">
    <location>
        <begin position="24"/>
        <end position="202"/>
    </location>
</feature>
<keyword evidence="4" id="KW-0560">Oxidoreductase</keyword>
<keyword evidence="7" id="KW-1185">Reference proteome</keyword>
<sequence>MKPIDALAKVCSDVRPAYPEEGVLGVLPRFVAAPAGVAEAAETMRAAAEHGLAVIARGMETRLDWGLPPQRCDLLLDTHRMDRIVEHAAGDLVVRAEAGTPIERINAEVAAHGQRLALDCPIFASSVGGTIATAAAGPRRLLYGTPRDLVIGLTVVRADGKIARSGGKVVKNVAGYDLGRLFAGSWGTLGLIVEATFRLHPVCEATAYVSAVLPDAAAAHEAVQAVLHSPVVPAAVECAAAPGGIEVCVMVEGVAAGVPARADRVASLLGGADVAEEPPGWWGRYPEGTTLVEITAPPAALAHASWLTGAATWSASGHGHLGLEAGPEQVTETVNELRASHTAVVRYAPEPVRDALDVWGPVPALSLMRRVKEQFDPDHRLSPGRFVGGI</sequence>
<keyword evidence="2" id="KW-0285">Flavoprotein</keyword>
<evidence type="ECO:0000313" key="7">
    <source>
        <dbReference type="Proteomes" id="UP000572680"/>
    </source>
</evidence>
<dbReference type="Pfam" id="PF02913">
    <property type="entry name" value="FAD-oxidase_C"/>
    <property type="match status" value="1"/>
</dbReference>
<dbReference type="InterPro" id="IPR016164">
    <property type="entry name" value="FAD-linked_Oxase-like_C"/>
</dbReference>
<evidence type="ECO:0000256" key="2">
    <source>
        <dbReference type="ARBA" id="ARBA00022630"/>
    </source>
</evidence>
<dbReference type="SUPFAM" id="SSF55103">
    <property type="entry name" value="FAD-linked oxidases, C-terminal domain"/>
    <property type="match status" value="1"/>
</dbReference>
<dbReference type="Gene3D" id="3.30.465.10">
    <property type="match status" value="1"/>
</dbReference>
<dbReference type="InterPro" id="IPR016166">
    <property type="entry name" value="FAD-bd_PCMH"/>
</dbReference>
<evidence type="ECO:0000256" key="1">
    <source>
        <dbReference type="ARBA" id="ARBA00001974"/>
    </source>
</evidence>
<dbReference type="InterPro" id="IPR036318">
    <property type="entry name" value="FAD-bd_PCMH-like_sf"/>
</dbReference>
<dbReference type="Pfam" id="PF01565">
    <property type="entry name" value="FAD_binding_4"/>
    <property type="match status" value="1"/>
</dbReference>
<evidence type="ECO:0000256" key="3">
    <source>
        <dbReference type="ARBA" id="ARBA00022827"/>
    </source>
</evidence>
<comment type="cofactor">
    <cofactor evidence="1">
        <name>FAD</name>
        <dbReference type="ChEBI" id="CHEBI:57692"/>
    </cofactor>
</comment>
<organism evidence="6 7">
    <name type="scientific">Actinomadura namibiensis</name>
    <dbReference type="NCBI Taxonomy" id="182080"/>
    <lineage>
        <taxon>Bacteria</taxon>
        <taxon>Bacillati</taxon>
        <taxon>Actinomycetota</taxon>
        <taxon>Actinomycetes</taxon>
        <taxon>Streptosporangiales</taxon>
        <taxon>Thermomonosporaceae</taxon>
        <taxon>Actinomadura</taxon>
    </lineage>
</organism>